<keyword evidence="12" id="KW-1185">Reference proteome</keyword>
<dbReference type="Gene3D" id="6.10.140.30">
    <property type="entry name" value="Anti-sigma-28 factor FlgM"/>
    <property type="match status" value="1"/>
</dbReference>
<evidence type="ECO:0000313" key="12">
    <source>
        <dbReference type="Proteomes" id="UP001157133"/>
    </source>
</evidence>
<protein>
    <recommendedName>
        <fullName evidence="2">Negative regulator of flagellin synthesis</fullName>
    </recommendedName>
    <alternativeName>
        <fullName evidence="8">Anti-sigma-28 factor</fullName>
    </alternativeName>
</protein>
<keyword evidence="3" id="KW-0678">Repressor</keyword>
<comment type="function">
    <text evidence="7">Responsible for the coupling of flagellin expression to flagellar assembly by preventing expression of the flagellin genes when a component of the middle class of proteins is defective. It negatively regulates flagellar genes by inhibiting the activity of FliA by directly binding to FliA.</text>
</comment>
<name>A0ABQ6H8R7_9GAMM</name>
<evidence type="ECO:0000256" key="6">
    <source>
        <dbReference type="ARBA" id="ARBA00023163"/>
    </source>
</evidence>
<feature type="region of interest" description="Disordered" evidence="9">
    <location>
        <begin position="1"/>
        <end position="69"/>
    </location>
</feature>
<evidence type="ECO:0000256" key="5">
    <source>
        <dbReference type="ARBA" id="ARBA00023015"/>
    </source>
</evidence>
<evidence type="ECO:0000256" key="9">
    <source>
        <dbReference type="SAM" id="MobiDB-lite"/>
    </source>
</evidence>
<organism evidence="11 12">
    <name type="scientific">Thalassotalea eurytherma</name>
    <dbReference type="NCBI Taxonomy" id="1144278"/>
    <lineage>
        <taxon>Bacteria</taxon>
        <taxon>Pseudomonadati</taxon>
        <taxon>Pseudomonadota</taxon>
        <taxon>Gammaproteobacteria</taxon>
        <taxon>Alteromonadales</taxon>
        <taxon>Colwelliaceae</taxon>
        <taxon>Thalassotalea</taxon>
    </lineage>
</organism>
<keyword evidence="6" id="KW-0804">Transcription</keyword>
<dbReference type="InterPro" id="IPR031316">
    <property type="entry name" value="FlgM_C"/>
</dbReference>
<dbReference type="Proteomes" id="UP001157133">
    <property type="component" value="Unassembled WGS sequence"/>
</dbReference>
<dbReference type="SUPFAM" id="SSF101498">
    <property type="entry name" value="Anti-sigma factor FlgM"/>
    <property type="match status" value="1"/>
</dbReference>
<evidence type="ECO:0000256" key="1">
    <source>
        <dbReference type="ARBA" id="ARBA00005322"/>
    </source>
</evidence>
<evidence type="ECO:0000256" key="4">
    <source>
        <dbReference type="ARBA" id="ARBA00022795"/>
    </source>
</evidence>
<dbReference type="InterPro" id="IPR035890">
    <property type="entry name" value="Anti-sigma-28_factor_FlgM_sf"/>
</dbReference>
<feature type="domain" description="Anti-sigma-28 factor FlgM C-terminal" evidence="10">
    <location>
        <begin position="42"/>
        <end position="95"/>
    </location>
</feature>
<comment type="similarity">
    <text evidence="1">Belongs to the FlgM family.</text>
</comment>
<dbReference type="EMBL" id="BSSU01000020">
    <property type="protein sequence ID" value="GLX83675.1"/>
    <property type="molecule type" value="Genomic_DNA"/>
</dbReference>
<dbReference type="RefSeq" id="WP_284209155.1">
    <property type="nucleotide sequence ID" value="NZ_BSSU01000020.1"/>
</dbReference>
<evidence type="ECO:0000313" key="11">
    <source>
        <dbReference type="EMBL" id="GLX83675.1"/>
    </source>
</evidence>
<dbReference type="NCBIfam" id="TIGR03824">
    <property type="entry name" value="FlgM_jcvi"/>
    <property type="match status" value="1"/>
</dbReference>
<accession>A0ABQ6H8R7</accession>
<dbReference type="Pfam" id="PF04316">
    <property type="entry name" value="FlgM"/>
    <property type="match status" value="1"/>
</dbReference>
<keyword evidence="5" id="KW-0805">Transcription regulation</keyword>
<gene>
    <name evidence="11" type="ORF">theurythT_31280</name>
</gene>
<comment type="caution">
    <text evidence="11">The sequence shown here is derived from an EMBL/GenBank/DDBJ whole genome shotgun (WGS) entry which is preliminary data.</text>
</comment>
<keyword evidence="4" id="KW-1005">Bacterial flagellum biogenesis</keyword>
<feature type="compositionally biased region" description="Low complexity" evidence="9">
    <location>
        <begin position="49"/>
        <end position="61"/>
    </location>
</feature>
<evidence type="ECO:0000256" key="8">
    <source>
        <dbReference type="ARBA" id="ARBA00030117"/>
    </source>
</evidence>
<feature type="compositionally biased region" description="Polar residues" evidence="9">
    <location>
        <begin position="1"/>
        <end position="14"/>
    </location>
</feature>
<evidence type="ECO:0000256" key="7">
    <source>
        <dbReference type="ARBA" id="ARBA00024739"/>
    </source>
</evidence>
<dbReference type="InterPro" id="IPR007412">
    <property type="entry name" value="FlgM"/>
</dbReference>
<evidence type="ECO:0000259" key="10">
    <source>
        <dbReference type="Pfam" id="PF04316"/>
    </source>
</evidence>
<evidence type="ECO:0000256" key="2">
    <source>
        <dbReference type="ARBA" id="ARBA00017823"/>
    </source>
</evidence>
<proteinExistence type="inferred from homology"/>
<evidence type="ECO:0000256" key="3">
    <source>
        <dbReference type="ARBA" id="ARBA00022491"/>
    </source>
</evidence>
<feature type="compositionally biased region" description="Low complexity" evidence="9">
    <location>
        <begin position="20"/>
        <end position="41"/>
    </location>
</feature>
<reference evidence="11 12" key="1">
    <citation type="submission" date="2023-03" db="EMBL/GenBank/DDBJ databases">
        <title>Draft genome sequence of Thalassotalea eurytherma JCM 18482T.</title>
        <authorList>
            <person name="Sawabe T."/>
        </authorList>
    </citation>
    <scope>NUCLEOTIDE SEQUENCE [LARGE SCALE GENOMIC DNA]</scope>
    <source>
        <strain evidence="11 12">JCM 18482</strain>
    </source>
</reference>
<sequence length="103" mass="11266">MAININNLGNSNPITKVADQNAKQQSAQTTQQSATAPQARQDSVSLTPQAQQLSKLQQKSANEPEVNQKKVEQLKKAIVSGEYKIDPEKLAASIANFEFKLDE</sequence>